<evidence type="ECO:0000313" key="6">
    <source>
        <dbReference type="EMBL" id="MFC6006189.1"/>
    </source>
</evidence>
<dbReference type="Pfam" id="PF01734">
    <property type="entry name" value="Patatin"/>
    <property type="match status" value="1"/>
</dbReference>
<organism evidence="6 7">
    <name type="scientific">Angustibacter luteus</name>
    <dbReference type="NCBI Taxonomy" id="658456"/>
    <lineage>
        <taxon>Bacteria</taxon>
        <taxon>Bacillati</taxon>
        <taxon>Actinomycetota</taxon>
        <taxon>Actinomycetes</taxon>
        <taxon>Kineosporiales</taxon>
        <taxon>Kineosporiaceae</taxon>
    </lineage>
</organism>
<dbReference type="EMBL" id="JBHSRD010000002">
    <property type="protein sequence ID" value="MFC6006189.1"/>
    <property type="molecule type" value="Genomic_DNA"/>
</dbReference>
<keyword evidence="1 4" id="KW-0378">Hydrolase</keyword>
<evidence type="ECO:0000256" key="2">
    <source>
        <dbReference type="ARBA" id="ARBA00022963"/>
    </source>
</evidence>
<gene>
    <name evidence="6" type="ORF">ACFQDO_03510</name>
</gene>
<accession>A0ABW1JBJ7</accession>
<dbReference type="PANTHER" id="PTHR14226">
    <property type="entry name" value="NEUROPATHY TARGET ESTERASE/SWISS CHEESE D.MELANOGASTER"/>
    <property type="match status" value="1"/>
</dbReference>
<keyword evidence="7" id="KW-1185">Reference proteome</keyword>
<feature type="domain" description="PNPLA" evidence="5">
    <location>
        <begin position="9"/>
        <end position="177"/>
    </location>
</feature>
<dbReference type="CDD" id="cd07209">
    <property type="entry name" value="Pat_hypo_Ecoli_Z1214_like"/>
    <property type="match status" value="1"/>
</dbReference>
<keyword evidence="3 4" id="KW-0443">Lipid metabolism</keyword>
<feature type="active site" description="Proton acceptor" evidence="4">
    <location>
        <position position="164"/>
    </location>
</feature>
<evidence type="ECO:0000256" key="4">
    <source>
        <dbReference type="PROSITE-ProRule" id="PRU01161"/>
    </source>
</evidence>
<dbReference type="SUPFAM" id="SSF52151">
    <property type="entry name" value="FabD/lysophospholipase-like"/>
    <property type="match status" value="1"/>
</dbReference>
<dbReference type="RefSeq" id="WP_345717045.1">
    <property type="nucleotide sequence ID" value="NZ_BAABFP010000005.1"/>
</dbReference>
<dbReference type="Proteomes" id="UP001596189">
    <property type="component" value="Unassembled WGS sequence"/>
</dbReference>
<name>A0ABW1JBJ7_9ACTN</name>
<keyword evidence="2 4" id="KW-0442">Lipid degradation</keyword>
<sequence length="278" mass="29528">MSNPVHTAFVLGGGGVLGASEVGMLQALHEHGIRADLVVGTSIGAINGALHAAHPQDSATLARLWQSMAGSAVFGRGAAQRIRHVARTQIALHGNEALRALLDSQLRGRTFADLAIPFECCAASIERAAEHWFDEGPLVDAILASSAVPGLFPPVQIGGEHFLDGGLVNSIPIGRAIQRGAQQVFVLQVGRVERPLSPPTRPWDVATVSFEIARRHRFARDLAEVPDGVNVHVLPSGDAETPLASVRYRSTAAVPRRIEQARQATADFLAALADEPRD</sequence>
<reference evidence="7" key="1">
    <citation type="journal article" date="2019" name="Int. J. Syst. Evol. Microbiol.">
        <title>The Global Catalogue of Microorganisms (GCM) 10K type strain sequencing project: providing services to taxonomists for standard genome sequencing and annotation.</title>
        <authorList>
            <consortium name="The Broad Institute Genomics Platform"/>
            <consortium name="The Broad Institute Genome Sequencing Center for Infectious Disease"/>
            <person name="Wu L."/>
            <person name="Ma J."/>
        </authorList>
    </citation>
    <scope>NUCLEOTIDE SEQUENCE [LARGE SCALE GENOMIC DNA]</scope>
    <source>
        <strain evidence="7">KACC 14249</strain>
    </source>
</reference>
<evidence type="ECO:0000313" key="7">
    <source>
        <dbReference type="Proteomes" id="UP001596189"/>
    </source>
</evidence>
<dbReference type="InterPro" id="IPR050301">
    <property type="entry name" value="NTE"/>
</dbReference>
<feature type="short sequence motif" description="GXGXXG" evidence="4">
    <location>
        <begin position="13"/>
        <end position="18"/>
    </location>
</feature>
<comment type="caution">
    <text evidence="6">The sequence shown here is derived from an EMBL/GenBank/DDBJ whole genome shotgun (WGS) entry which is preliminary data.</text>
</comment>
<dbReference type="InterPro" id="IPR002641">
    <property type="entry name" value="PNPLA_dom"/>
</dbReference>
<evidence type="ECO:0000259" key="5">
    <source>
        <dbReference type="PROSITE" id="PS51635"/>
    </source>
</evidence>
<dbReference type="Gene3D" id="3.40.1090.10">
    <property type="entry name" value="Cytosolic phospholipase A2 catalytic domain"/>
    <property type="match status" value="1"/>
</dbReference>
<dbReference type="PROSITE" id="PS51635">
    <property type="entry name" value="PNPLA"/>
    <property type="match status" value="1"/>
</dbReference>
<protein>
    <submittedName>
        <fullName evidence="6">Patatin-like phospholipase family protein</fullName>
    </submittedName>
</protein>
<dbReference type="InterPro" id="IPR016035">
    <property type="entry name" value="Acyl_Trfase/lysoPLipase"/>
</dbReference>
<evidence type="ECO:0000256" key="1">
    <source>
        <dbReference type="ARBA" id="ARBA00022801"/>
    </source>
</evidence>
<feature type="short sequence motif" description="DGA/G" evidence="4">
    <location>
        <begin position="164"/>
        <end position="166"/>
    </location>
</feature>
<feature type="short sequence motif" description="GXSXG" evidence="4">
    <location>
        <begin position="40"/>
        <end position="44"/>
    </location>
</feature>
<evidence type="ECO:0000256" key="3">
    <source>
        <dbReference type="ARBA" id="ARBA00023098"/>
    </source>
</evidence>
<proteinExistence type="predicted"/>
<dbReference type="PANTHER" id="PTHR14226:SF29">
    <property type="entry name" value="NEUROPATHY TARGET ESTERASE SWS"/>
    <property type="match status" value="1"/>
</dbReference>
<feature type="active site" description="Nucleophile" evidence="4">
    <location>
        <position position="42"/>
    </location>
</feature>